<gene>
    <name evidence="9" type="primary">Contig8127.g8665</name>
    <name evidence="9" type="ORF">STYLEM_4049</name>
</gene>
<evidence type="ECO:0000256" key="1">
    <source>
        <dbReference type="ARBA" id="ARBA00004300"/>
    </source>
</evidence>
<feature type="compositionally biased region" description="Low complexity" evidence="7">
    <location>
        <begin position="1014"/>
        <end position="1023"/>
    </location>
</feature>
<protein>
    <submittedName>
        <fullName evidence="9">Spindle assembly abnormal protein 6 homolog</fullName>
    </submittedName>
</protein>
<feature type="domain" description="Spindle assembly abnormal protein 6 N-terminal" evidence="8">
    <location>
        <begin position="244"/>
        <end position="382"/>
    </location>
</feature>
<comment type="subcellular location">
    <subcellularLocation>
        <location evidence="1">Cytoplasm</location>
        <location evidence="1">Cytoskeleton</location>
        <location evidence="1">Microtubule organizing center</location>
        <location evidence="1">Centrosome</location>
    </subcellularLocation>
</comment>
<dbReference type="InterPro" id="IPR038558">
    <property type="entry name" value="SAS-6_N_sf"/>
</dbReference>
<dbReference type="InterPro" id="IPR032396">
    <property type="entry name" value="SAS-6_N"/>
</dbReference>
<dbReference type="EMBL" id="CCKQ01003922">
    <property type="protein sequence ID" value="CDW75063.1"/>
    <property type="molecule type" value="Genomic_DNA"/>
</dbReference>
<organism evidence="9 10">
    <name type="scientific">Stylonychia lemnae</name>
    <name type="common">Ciliate</name>
    <dbReference type="NCBI Taxonomy" id="5949"/>
    <lineage>
        <taxon>Eukaryota</taxon>
        <taxon>Sar</taxon>
        <taxon>Alveolata</taxon>
        <taxon>Ciliophora</taxon>
        <taxon>Intramacronucleata</taxon>
        <taxon>Spirotrichea</taxon>
        <taxon>Stichotrichia</taxon>
        <taxon>Sporadotrichida</taxon>
        <taxon>Oxytrichidae</taxon>
        <taxon>Stylonychinae</taxon>
        <taxon>Stylonychia</taxon>
    </lineage>
</organism>
<evidence type="ECO:0000256" key="5">
    <source>
        <dbReference type="ARBA" id="ARBA00023306"/>
    </source>
</evidence>
<evidence type="ECO:0000256" key="3">
    <source>
        <dbReference type="ARBA" id="ARBA00023054"/>
    </source>
</evidence>
<evidence type="ECO:0000256" key="2">
    <source>
        <dbReference type="ARBA" id="ARBA00022490"/>
    </source>
</evidence>
<keyword evidence="3 6" id="KW-0175">Coiled coil</keyword>
<evidence type="ECO:0000256" key="4">
    <source>
        <dbReference type="ARBA" id="ARBA00023212"/>
    </source>
</evidence>
<dbReference type="Gene3D" id="2.170.210.20">
    <property type="entry name" value="Spindle assembly abnormal protein 6, N-terminal domain"/>
    <property type="match status" value="1"/>
</dbReference>
<keyword evidence="5" id="KW-0131">Cell cycle</keyword>
<sequence length="1142" mass="129487">MDSSQFNTLYNTQSSHSLTTGLRKLDLGGSSQGIPGQSTIGSSTMNPSPFYQTQNLNQNFAFHQQQNHLQSTQSNLINDDINQRTGPLTFGNSMNSFGVNGGNILNSAVLSSNNQHSNNILNQSIDTSTCSNAPNSAFHSPKHTNTNNYFKSGQSMMGHYGAQVSTMGVGANNATGFNQMPNQIPNQFSSISSRQSDYQDTPLRQPNLMATPFSHQTQQSYQKSTNMIHDNSQQHKGFKFNETLYDKPLLIRVKCQDREDFDQHLNVKIAVHAQSTTSQQQILTLELTDEFNPYFLYTLDCLESDFHHIKMKQQFLFDFQNFPHFIIEQLEKCQLCVKQNGDQQVPMQYRSNFCQFQPGLSNEGQLCFIEQNQYQSLIVLNLVLKQGNDESLKKYLAGKYHEHKQRGNQLHQELMDTKHLSEQQKLQNETFLMQINHLTDESKKIISQMKLEEEKRLHELREKTLIEQSEMQSRYEQEKRNMSQQYEQTLQEKEQLYSQREKQTMSMIEDLKNQSKDMQEKDQKRLNELLHQLNQEKENEKLMLNQMLNINVGQELENQNQDSSLTGVHLTAQLLMVERATEIKRLQEKLEKLTYEHNNVLDIKRNLESENKERKAKIECLLHEVEVLSNQLKDLRDTNKGLDTHKFTQEKSITEYMLKHQALLRELEDKEQIIQKINSLLESNKTQKDIIEQNLANEQAKTAKMQQKLEFSKNELENAQKMIDKLKSDKKTLSSKAKTKNNVIMQQEAQIVQKQEQVDEQVKLCNEMRKEVERKDIEVRDLLSLNNTLKQKLEESQKSLESNAQMITWLNKQLNDKPGIGSSIYSGSTYKPPMSTSSIKPPVSGGGGASTLFKPTFASIEQLNSSSSTPNLGLGGSIGGAAGERSGTSYERSPFRNLTTTQNNLMNTPSSLSSNTSSVGNSFISQQSSTINLKNQAYEQKPPIQIQTNTTQAFNYTPSGLPTGLKSPQNNENVNSNLPFSQPQFVSKYSQQIYIQAQQDQLQQQTSQKPLITTNNNISSSITGMPNTLNSHQFQRSSSQSSISSGSSHNQSVYSSSTVSECNYGSSQMAPQQTLSGTMSFNPYQTKYSTLPPQQQLMESKVGMSTKLGGGMVLDDNNDTQMSGGDAFQAFLSKTDGEEDDE</sequence>
<feature type="region of interest" description="Disordered" evidence="7">
    <location>
        <begin position="1109"/>
        <end position="1142"/>
    </location>
</feature>
<dbReference type="PANTHER" id="PTHR44281:SF2">
    <property type="entry name" value="SPINDLE ASSEMBLY ABNORMAL PROTEIN 6 HOMOLOG"/>
    <property type="match status" value="1"/>
</dbReference>
<keyword evidence="10" id="KW-1185">Reference proteome</keyword>
<dbReference type="OrthoDB" id="49058at2759"/>
<dbReference type="Pfam" id="PF16531">
    <property type="entry name" value="SAS-6_N"/>
    <property type="match status" value="1"/>
</dbReference>
<evidence type="ECO:0000313" key="9">
    <source>
        <dbReference type="EMBL" id="CDW75063.1"/>
    </source>
</evidence>
<accession>A0A078A0S5</accession>
<feature type="region of interest" description="Disordered" evidence="7">
    <location>
        <begin position="902"/>
        <end position="921"/>
    </location>
</feature>
<feature type="coiled-coil region" evidence="6">
    <location>
        <begin position="472"/>
        <end position="550"/>
    </location>
</feature>
<proteinExistence type="predicted"/>
<name>A0A078A0S5_STYLE</name>
<keyword evidence="4" id="KW-0206">Cytoskeleton</keyword>
<dbReference type="CDD" id="cd10142">
    <property type="entry name" value="HD_SAS6_N"/>
    <property type="match status" value="1"/>
</dbReference>
<evidence type="ECO:0000256" key="7">
    <source>
        <dbReference type="SAM" id="MobiDB-lite"/>
    </source>
</evidence>
<reference evidence="9 10" key="1">
    <citation type="submission" date="2014-06" db="EMBL/GenBank/DDBJ databases">
        <authorList>
            <person name="Swart Estienne"/>
        </authorList>
    </citation>
    <scope>NUCLEOTIDE SEQUENCE [LARGE SCALE GENOMIC DNA]</scope>
    <source>
        <strain evidence="9 10">130c</strain>
    </source>
</reference>
<feature type="region of interest" description="Disordered" evidence="7">
    <location>
        <begin position="1014"/>
        <end position="1054"/>
    </location>
</feature>
<dbReference type="GO" id="GO:0005813">
    <property type="term" value="C:centrosome"/>
    <property type="evidence" value="ECO:0007669"/>
    <property type="project" value="UniProtKB-SubCell"/>
</dbReference>
<dbReference type="Proteomes" id="UP000039865">
    <property type="component" value="Unassembled WGS sequence"/>
</dbReference>
<dbReference type="InParanoid" id="A0A078A0S5"/>
<feature type="coiled-coil region" evidence="6">
    <location>
        <begin position="576"/>
        <end position="799"/>
    </location>
</feature>
<feature type="compositionally biased region" description="Low complexity" evidence="7">
    <location>
        <begin position="1031"/>
        <end position="1052"/>
    </location>
</feature>
<dbReference type="PANTHER" id="PTHR44281">
    <property type="entry name" value="SPINDLE ASSEMBLY ABNORMAL PROTEIN 6 HOMOLOG"/>
    <property type="match status" value="1"/>
</dbReference>
<evidence type="ECO:0000313" key="10">
    <source>
        <dbReference type="Proteomes" id="UP000039865"/>
    </source>
</evidence>
<evidence type="ECO:0000256" key="6">
    <source>
        <dbReference type="SAM" id="Coils"/>
    </source>
</evidence>
<keyword evidence="2" id="KW-0963">Cytoplasm</keyword>
<evidence type="ECO:0000259" key="8">
    <source>
        <dbReference type="Pfam" id="PF16531"/>
    </source>
</evidence>
<dbReference type="AlphaFoldDB" id="A0A078A0S5"/>